<dbReference type="PANTHER" id="PTHR42834:SF1">
    <property type="entry name" value="ENDONUCLEASE_EXONUCLEASE_PHOSPHATASE FAMILY PROTEIN (AFU_ORTHOLOGUE AFUA_3G09210)"/>
    <property type="match status" value="1"/>
</dbReference>
<dbReference type="InterPro" id="IPR001322">
    <property type="entry name" value="Lamin_tail_dom"/>
</dbReference>
<organism evidence="2">
    <name type="scientific">hydrothermal vent metagenome</name>
    <dbReference type="NCBI Taxonomy" id="652676"/>
    <lineage>
        <taxon>unclassified sequences</taxon>
        <taxon>metagenomes</taxon>
        <taxon>ecological metagenomes</taxon>
    </lineage>
</organism>
<dbReference type="PANTHER" id="PTHR42834">
    <property type="entry name" value="ENDONUCLEASE/EXONUCLEASE/PHOSPHATASE FAMILY PROTEIN (AFU_ORTHOLOGUE AFUA_3G09210)"/>
    <property type="match status" value="1"/>
</dbReference>
<dbReference type="Pfam" id="PF03372">
    <property type="entry name" value="Exo_endo_phos"/>
    <property type="match status" value="1"/>
</dbReference>
<evidence type="ECO:0000259" key="1">
    <source>
        <dbReference type="PROSITE" id="PS51841"/>
    </source>
</evidence>
<dbReference type="PROSITE" id="PS51841">
    <property type="entry name" value="LTD"/>
    <property type="match status" value="2"/>
</dbReference>
<protein>
    <submittedName>
        <fullName evidence="2">Extracellular deoxyribonuclease PA3909 (Required for catabolism of external DNA)</fullName>
    </submittedName>
</protein>
<accession>A0A3B0XQI7</accession>
<reference evidence="2" key="1">
    <citation type="submission" date="2018-06" db="EMBL/GenBank/DDBJ databases">
        <authorList>
            <person name="Zhirakovskaya E."/>
        </authorList>
    </citation>
    <scope>NUCLEOTIDE SEQUENCE</scope>
</reference>
<dbReference type="EMBL" id="UOFI01000054">
    <property type="protein sequence ID" value="VAW64149.1"/>
    <property type="molecule type" value="Genomic_DNA"/>
</dbReference>
<dbReference type="Pfam" id="PF00932">
    <property type="entry name" value="LTD"/>
    <property type="match status" value="1"/>
</dbReference>
<gene>
    <name evidence="2" type="ORF">MNBD_GAMMA09-1303</name>
</gene>
<dbReference type="CDD" id="cd10283">
    <property type="entry name" value="MnuA_DNase1-like"/>
    <property type="match status" value="1"/>
</dbReference>
<evidence type="ECO:0000313" key="2">
    <source>
        <dbReference type="EMBL" id="VAW64149.1"/>
    </source>
</evidence>
<dbReference type="Gene3D" id="3.60.10.10">
    <property type="entry name" value="Endonuclease/exonuclease/phosphatase"/>
    <property type="match status" value="1"/>
</dbReference>
<dbReference type="CDD" id="cd04486">
    <property type="entry name" value="YhcR_OBF_like"/>
    <property type="match status" value="1"/>
</dbReference>
<dbReference type="SUPFAM" id="SSF56219">
    <property type="entry name" value="DNase I-like"/>
    <property type="match status" value="1"/>
</dbReference>
<feature type="domain" description="LTD" evidence="1">
    <location>
        <begin position="193"/>
        <end position="322"/>
    </location>
</feature>
<dbReference type="InterPro" id="IPR047971">
    <property type="entry name" value="ExeM-like"/>
</dbReference>
<dbReference type="InterPro" id="IPR036691">
    <property type="entry name" value="Endo/exonu/phosph_ase_sf"/>
</dbReference>
<proteinExistence type="predicted"/>
<feature type="domain" description="LTD" evidence="1">
    <location>
        <begin position="17"/>
        <end position="130"/>
    </location>
</feature>
<dbReference type="FunFam" id="3.60.10.10:FF:000072">
    <property type="entry name" value="Extracellular nuclease"/>
    <property type="match status" value="1"/>
</dbReference>
<dbReference type="GO" id="GO:0003824">
    <property type="term" value="F:catalytic activity"/>
    <property type="evidence" value="ECO:0007669"/>
    <property type="project" value="InterPro"/>
</dbReference>
<name>A0A3B0XQI7_9ZZZZ</name>
<dbReference type="InterPro" id="IPR005135">
    <property type="entry name" value="Endo/exonuclease/phosphatase"/>
</dbReference>
<sequence>MITIKNISIISTMLCLTGAAAASNELYLSEYIEGSGFNKALELFNSTSSTVDLSAYEVQFYFNGKTTPGRTINLNGSVSPGDVFVLAHASADAAILSQADQTDAGSWFNGDDAIVLLNGGSSIDAIGQTGFDPGTQWGNKLTSTQNNTLQRKKTITDGDSNTFDSFTPSAEWNGYPLNTFDGLGSHTGTSTTPPPNPPPVPTGELVINEVDADTAGADKSEFIELFDGGTGGLDLSGYVIVLYNGKNDKSYLTLDLNGLQTDINGYFVIGNAAVTRADLIIPDGKLQNGADAVALYLASAADFPNGTPVSPVNLIDAVVYDTNDADDPGLLTLLNSGEPQLNEAANANKETESSQRCLNGSGGTLNTRSFIQALATPGQTNACVINTACGSPATAIHSIQGNTDTSPLQGQTITTEAVVVGDFQSTTDGLSGFFIQEEAYDTDKDPLTSEGLFIYDSGFGVDVSVGDTVRITGTVTEFFGLTEVNSVSTVEVCASGSHIKPTKVNLPFNSATQLEQYEGMLISLPQKLTVTENYGLGRFGEIVMSSNGRLFTPTNIVSPGAAAIALQASNDLNRIVIDDGNDKQNADPIIYPGTGLTAFNTLRSGDSAKHITGVVSFSARNYRLHPTLTPLFVAKNPRSPAPVLSATGSLRVASFNVLNYFNGDGSGGGFPTDRGADTVSEFTRQRDKIISAISAMQADIVGLMELENDGYTSKSAVQNLINGLNAAAPTGTRYAFINPGIAAIGSDAIAVGLIYRTETVKPAGPPAILDSSIDARFNDQKNRPTLAQTFTETATGARLTVAVNHLKSKGSSCADIGDPDTGDGQANCNLTRTRAAQALVDWLSTDPTRSGDSDYLIIGDLNSYAKEDPLSAILSTGYTNLITRYRGKKSYSFNFRGQAGSLDHALASQTLTPQVVDAIDWHINTDEPRVLDYNEEFKTTNQLSSLYNNDAFRASDHEPVVVELKLIP</sequence>
<dbReference type="AlphaFoldDB" id="A0A3B0XQI7"/>
<dbReference type="NCBIfam" id="NF033681">
    <property type="entry name" value="ExeM_NucH_DNase"/>
    <property type="match status" value="1"/>
</dbReference>